<dbReference type="PANTHER" id="PTHR42978:SF5">
    <property type="entry name" value="METALLO-BETA-LACTAMASE DOMAIN-CONTAINING PROTEIN"/>
    <property type="match status" value="1"/>
</dbReference>
<keyword evidence="2" id="KW-0479">Metal-binding</keyword>
<dbReference type="Gene3D" id="3.60.15.10">
    <property type="entry name" value="Ribonuclease Z/Hydroxyacylglutathione hydrolase-like"/>
    <property type="match status" value="1"/>
</dbReference>
<accession>A0ABP0CV99</accession>
<organism evidence="7 8">
    <name type="scientific">Sporothrix eucalyptigena</name>
    <dbReference type="NCBI Taxonomy" id="1812306"/>
    <lineage>
        <taxon>Eukaryota</taxon>
        <taxon>Fungi</taxon>
        <taxon>Dikarya</taxon>
        <taxon>Ascomycota</taxon>
        <taxon>Pezizomycotina</taxon>
        <taxon>Sordariomycetes</taxon>
        <taxon>Sordariomycetidae</taxon>
        <taxon>Ophiostomatales</taxon>
        <taxon>Ophiostomataceae</taxon>
        <taxon>Sporothrix</taxon>
    </lineage>
</organism>
<dbReference type="Pfam" id="PF00753">
    <property type="entry name" value="Lactamase_B"/>
    <property type="match status" value="1"/>
</dbReference>
<keyword evidence="3" id="KW-0378">Hydrolase</keyword>
<evidence type="ECO:0000256" key="4">
    <source>
        <dbReference type="ARBA" id="ARBA00022833"/>
    </source>
</evidence>
<dbReference type="EMBL" id="CAWUHD010000153">
    <property type="protein sequence ID" value="CAK7235826.1"/>
    <property type="molecule type" value="Genomic_DNA"/>
</dbReference>
<dbReference type="PANTHER" id="PTHR42978">
    <property type="entry name" value="QUORUM-QUENCHING LACTONASE YTNP-RELATED-RELATED"/>
    <property type="match status" value="1"/>
</dbReference>
<dbReference type="InterPro" id="IPR051013">
    <property type="entry name" value="MBL_superfamily_lactonases"/>
</dbReference>
<name>A0ABP0CV99_9PEZI</name>
<evidence type="ECO:0000256" key="2">
    <source>
        <dbReference type="ARBA" id="ARBA00022723"/>
    </source>
</evidence>
<evidence type="ECO:0000256" key="5">
    <source>
        <dbReference type="SAM" id="MobiDB-lite"/>
    </source>
</evidence>
<evidence type="ECO:0000256" key="3">
    <source>
        <dbReference type="ARBA" id="ARBA00022801"/>
    </source>
</evidence>
<protein>
    <recommendedName>
        <fullName evidence="6">Metallo-beta-lactamase domain-containing protein</fullName>
    </recommendedName>
</protein>
<dbReference type="CDD" id="cd07730">
    <property type="entry name" value="metallo-hydrolase-like_MBL-fold"/>
    <property type="match status" value="1"/>
</dbReference>
<keyword evidence="4" id="KW-0862">Zinc</keyword>
<reference evidence="7 8" key="1">
    <citation type="submission" date="2024-01" db="EMBL/GenBank/DDBJ databases">
        <authorList>
            <person name="Allen C."/>
            <person name="Tagirdzhanova G."/>
        </authorList>
    </citation>
    <scope>NUCLEOTIDE SEQUENCE [LARGE SCALE GENOMIC DNA]</scope>
</reference>
<evidence type="ECO:0000259" key="6">
    <source>
        <dbReference type="Pfam" id="PF00753"/>
    </source>
</evidence>
<evidence type="ECO:0000313" key="7">
    <source>
        <dbReference type="EMBL" id="CAK7235826.1"/>
    </source>
</evidence>
<proteinExistence type="inferred from homology"/>
<feature type="domain" description="Metallo-beta-lactamase" evidence="6">
    <location>
        <begin position="85"/>
        <end position="192"/>
    </location>
</feature>
<keyword evidence="8" id="KW-1185">Reference proteome</keyword>
<sequence length="464" mass="51936">MSATATSNGLARLNPPPRSDNTVRVRMLDTTSVMSLHAFSFVDPVMPGHELMSVTTMAFLIENERLGKKAMFDLGTRKDYWNSPPMTLRRIQDAIPGVRIDKDVTEILQEKGMRLEEINDIIWSHSHWDHMGSPHLFPPSTNLNYGAGTGVFPAYPHTPDSNLNEDDFKGRQCNEIDCHRSGVFIGPFPAHDFYDDGSLYLLDTPGHWPGHLCALARTTPDTFVFLGGDICHFAGDFRPSEQIPMPDEIPTAAFRGRVGRNPMPCPCAVFTNSHPQTCNESVTEAFDAQRTPFYKLSTHAKSTYKDPQTAIVTTFGLQEYFDGDPNVLVLLAHDTALVEILPVFNNTPDKDLNAWQAEGMKERCHWGWLGELPQYDSNGNVVGPPNRVLDINSLITALDDFVTKVADAELGVPLNYYITDIIKEHQLRRQQAKGRYLAVDNAVVIWKSFDPDVACVEACREKLM</sequence>
<dbReference type="Proteomes" id="UP001642482">
    <property type="component" value="Unassembled WGS sequence"/>
</dbReference>
<comment type="caution">
    <text evidence="7">The sequence shown here is derived from an EMBL/GenBank/DDBJ whole genome shotgun (WGS) entry which is preliminary data.</text>
</comment>
<dbReference type="SUPFAM" id="SSF56281">
    <property type="entry name" value="Metallo-hydrolase/oxidoreductase"/>
    <property type="match status" value="1"/>
</dbReference>
<evidence type="ECO:0000313" key="8">
    <source>
        <dbReference type="Proteomes" id="UP001642482"/>
    </source>
</evidence>
<evidence type="ECO:0000256" key="1">
    <source>
        <dbReference type="ARBA" id="ARBA00007749"/>
    </source>
</evidence>
<gene>
    <name evidence="7" type="ORF">SEUCBS140593_009412</name>
</gene>
<dbReference type="InterPro" id="IPR036866">
    <property type="entry name" value="RibonucZ/Hydroxyglut_hydro"/>
</dbReference>
<dbReference type="InterPro" id="IPR001279">
    <property type="entry name" value="Metallo-B-lactamas"/>
</dbReference>
<comment type="similarity">
    <text evidence="1">Belongs to the metallo-beta-lactamase superfamily.</text>
</comment>
<feature type="region of interest" description="Disordered" evidence="5">
    <location>
        <begin position="1"/>
        <end position="21"/>
    </location>
</feature>